<comment type="similarity">
    <text evidence="1">Belongs to the cytidine and deoxycytidylate deaminase family. ADAT2 subfamily.</text>
</comment>
<dbReference type="PROSITE" id="PS51747">
    <property type="entry name" value="CYT_DCMP_DEAMINASES_2"/>
    <property type="match status" value="1"/>
</dbReference>
<comment type="subunit">
    <text evidence="2 8">Homodimer.</text>
</comment>
<keyword evidence="6 8" id="KW-0862">Zinc</keyword>
<evidence type="ECO:0000256" key="7">
    <source>
        <dbReference type="ARBA" id="ARBA00048045"/>
    </source>
</evidence>
<dbReference type="EMBL" id="AODQ01000044">
    <property type="protein sequence ID" value="EMR02821.1"/>
    <property type="molecule type" value="Genomic_DNA"/>
</dbReference>
<keyword evidence="3 8" id="KW-0819">tRNA processing</keyword>
<feature type="binding site" evidence="8">
    <location>
        <position position="89"/>
    </location>
    <ligand>
        <name>Zn(2+)</name>
        <dbReference type="ChEBI" id="CHEBI:29105"/>
        <note>catalytic</note>
    </ligand>
</feature>
<comment type="cofactor">
    <cofactor evidence="8">
        <name>Zn(2+)</name>
        <dbReference type="ChEBI" id="CHEBI:29105"/>
    </cofactor>
    <text evidence="8">Binds 1 zinc ion per subunit.</text>
</comment>
<name>M7N6H7_9BACT</name>
<dbReference type="STRING" id="1279009.ADICEAN_02029"/>
<evidence type="ECO:0000256" key="8">
    <source>
        <dbReference type="HAMAP-Rule" id="MF_00972"/>
    </source>
</evidence>
<dbReference type="InterPro" id="IPR016193">
    <property type="entry name" value="Cytidine_deaminase-like"/>
</dbReference>
<dbReference type="RefSeq" id="WP_009195424.1">
    <property type="nucleotide sequence ID" value="NZ_AODQ01000044.1"/>
</dbReference>
<dbReference type="CDD" id="cd01285">
    <property type="entry name" value="nucleoside_deaminase"/>
    <property type="match status" value="1"/>
</dbReference>
<proteinExistence type="inferred from homology"/>
<evidence type="ECO:0000256" key="4">
    <source>
        <dbReference type="ARBA" id="ARBA00022723"/>
    </source>
</evidence>
<evidence type="ECO:0000313" key="10">
    <source>
        <dbReference type="EMBL" id="EMR02821.1"/>
    </source>
</evidence>
<evidence type="ECO:0000259" key="9">
    <source>
        <dbReference type="PROSITE" id="PS51747"/>
    </source>
</evidence>
<sequence>MLGVSTDEQYMREALKQAAYAAQEGEIPVGAVVVSRGRIIARAYNQTERLQDVTAHAEMLAITAAANCLGAKYLQDCTLYVTLEPCPMCAGALYWSQLSRLVWGAPDEKRGFARMGTPMLHPKTELKEGVLAAESVALLNEFFLKLRKNGR</sequence>
<comment type="catalytic activity">
    <reaction evidence="7 8">
        <text>adenosine(34) in tRNA + H2O + H(+) = inosine(34) in tRNA + NH4(+)</text>
        <dbReference type="Rhea" id="RHEA:43168"/>
        <dbReference type="Rhea" id="RHEA-COMP:10373"/>
        <dbReference type="Rhea" id="RHEA-COMP:10374"/>
        <dbReference type="ChEBI" id="CHEBI:15377"/>
        <dbReference type="ChEBI" id="CHEBI:15378"/>
        <dbReference type="ChEBI" id="CHEBI:28938"/>
        <dbReference type="ChEBI" id="CHEBI:74411"/>
        <dbReference type="ChEBI" id="CHEBI:82852"/>
        <dbReference type="EC" id="3.5.4.33"/>
    </reaction>
</comment>
<dbReference type="GO" id="GO:0052717">
    <property type="term" value="F:tRNA-specific adenosine-34 deaminase activity"/>
    <property type="evidence" value="ECO:0007669"/>
    <property type="project" value="UniProtKB-UniRule"/>
</dbReference>
<accession>M7N6H7</accession>
<dbReference type="GO" id="GO:0008270">
    <property type="term" value="F:zinc ion binding"/>
    <property type="evidence" value="ECO:0007669"/>
    <property type="project" value="UniProtKB-UniRule"/>
</dbReference>
<feature type="binding site" evidence="8">
    <location>
        <position position="86"/>
    </location>
    <ligand>
        <name>Zn(2+)</name>
        <dbReference type="ChEBI" id="CHEBI:29105"/>
        <note>catalytic</note>
    </ligand>
</feature>
<organism evidence="10 11">
    <name type="scientific">Cesiribacter andamanensis AMV16</name>
    <dbReference type="NCBI Taxonomy" id="1279009"/>
    <lineage>
        <taxon>Bacteria</taxon>
        <taxon>Pseudomonadati</taxon>
        <taxon>Bacteroidota</taxon>
        <taxon>Cytophagia</taxon>
        <taxon>Cytophagales</taxon>
        <taxon>Cesiribacteraceae</taxon>
        <taxon>Cesiribacter</taxon>
    </lineage>
</organism>
<dbReference type="Proteomes" id="UP000011910">
    <property type="component" value="Unassembled WGS sequence"/>
</dbReference>
<dbReference type="PATRIC" id="fig|1279009.4.peg.2057"/>
<feature type="active site" description="Proton donor" evidence="8">
    <location>
        <position position="58"/>
    </location>
</feature>
<feature type="binding site" evidence="8">
    <location>
        <position position="56"/>
    </location>
    <ligand>
        <name>Zn(2+)</name>
        <dbReference type="ChEBI" id="CHEBI:29105"/>
        <note>catalytic</note>
    </ligand>
</feature>
<comment type="caution">
    <text evidence="10">The sequence shown here is derived from an EMBL/GenBank/DDBJ whole genome shotgun (WGS) entry which is preliminary data.</text>
</comment>
<dbReference type="InterPro" id="IPR028883">
    <property type="entry name" value="tRNA_aden_deaminase"/>
</dbReference>
<dbReference type="SUPFAM" id="SSF53927">
    <property type="entry name" value="Cytidine deaminase-like"/>
    <property type="match status" value="1"/>
</dbReference>
<dbReference type="HAMAP" id="MF_00972">
    <property type="entry name" value="tRNA_aden_deaminase"/>
    <property type="match status" value="1"/>
</dbReference>
<evidence type="ECO:0000256" key="1">
    <source>
        <dbReference type="ARBA" id="ARBA00010669"/>
    </source>
</evidence>
<evidence type="ECO:0000256" key="6">
    <source>
        <dbReference type="ARBA" id="ARBA00022833"/>
    </source>
</evidence>
<dbReference type="Gene3D" id="3.40.140.10">
    <property type="entry name" value="Cytidine Deaminase, domain 2"/>
    <property type="match status" value="1"/>
</dbReference>
<reference evidence="10 11" key="1">
    <citation type="journal article" date="2013" name="Genome Announc.">
        <title>Draft Genome Sequence of Cesiribacter andamanensis Strain AMV16T, Isolated from a Soil Sample from a Mud Volcano in the Andaman Islands, India.</title>
        <authorList>
            <person name="Shivaji S."/>
            <person name="Ara S."/>
            <person name="Begum Z."/>
            <person name="Srinivas T.N."/>
            <person name="Singh A."/>
            <person name="Kumar Pinnaka A."/>
        </authorList>
    </citation>
    <scope>NUCLEOTIDE SEQUENCE [LARGE SCALE GENOMIC DNA]</scope>
    <source>
        <strain evidence="10 11">AMV16</strain>
    </source>
</reference>
<keyword evidence="4 8" id="KW-0479">Metal-binding</keyword>
<dbReference type="EC" id="3.5.4.33" evidence="8"/>
<keyword evidence="11" id="KW-1185">Reference proteome</keyword>
<evidence type="ECO:0000256" key="5">
    <source>
        <dbReference type="ARBA" id="ARBA00022801"/>
    </source>
</evidence>
<gene>
    <name evidence="8 10" type="primary">tadA</name>
    <name evidence="10" type="ORF">ADICEAN_02029</name>
</gene>
<evidence type="ECO:0000313" key="11">
    <source>
        <dbReference type="Proteomes" id="UP000011910"/>
    </source>
</evidence>
<keyword evidence="5 8" id="KW-0378">Hydrolase</keyword>
<evidence type="ECO:0000256" key="3">
    <source>
        <dbReference type="ARBA" id="ARBA00022694"/>
    </source>
</evidence>
<dbReference type="InterPro" id="IPR002125">
    <property type="entry name" value="CMP_dCMP_dom"/>
</dbReference>
<dbReference type="PROSITE" id="PS00903">
    <property type="entry name" value="CYT_DCMP_DEAMINASES_1"/>
    <property type="match status" value="1"/>
</dbReference>
<dbReference type="Pfam" id="PF00383">
    <property type="entry name" value="dCMP_cyt_deam_1"/>
    <property type="match status" value="1"/>
</dbReference>
<dbReference type="InterPro" id="IPR016192">
    <property type="entry name" value="APOBEC/CMP_deaminase_Zn-bd"/>
</dbReference>
<feature type="domain" description="CMP/dCMP-type deaminase" evidence="9">
    <location>
        <begin position="5"/>
        <end position="128"/>
    </location>
</feature>
<comment type="function">
    <text evidence="8">Catalyzes the deamination of adenosine to inosine at the wobble position 34 of tRNA(Arg2).</text>
</comment>
<dbReference type="OrthoDB" id="9802676at2"/>
<dbReference type="GO" id="GO:0002100">
    <property type="term" value="P:tRNA wobble adenosine to inosine editing"/>
    <property type="evidence" value="ECO:0007669"/>
    <property type="project" value="UniProtKB-UniRule"/>
</dbReference>
<dbReference type="AlphaFoldDB" id="M7N6H7"/>
<dbReference type="PANTHER" id="PTHR11079">
    <property type="entry name" value="CYTOSINE DEAMINASE FAMILY MEMBER"/>
    <property type="match status" value="1"/>
</dbReference>
<protein>
    <recommendedName>
        <fullName evidence="8">tRNA-specific adenosine deaminase</fullName>
        <ecNumber evidence="8">3.5.4.33</ecNumber>
    </recommendedName>
</protein>
<dbReference type="eggNOG" id="COG0590">
    <property type="taxonomic scope" value="Bacteria"/>
</dbReference>
<evidence type="ECO:0000256" key="2">
    <source>
        <dbReference type="ARBA" id="ARBA00011738"/>
    </source>
</evidence>
<dbReference type="PANTHER" id="PTHR11079:SF202">
    <property type="entry name" value="TRNA-SPECIFIC ADENOSINE DEAMINASE"/>
    <property type="match status" value="1"/>
</dbReference>